<gene>
    <name evidence="2" type="ORF">KDA27_14400</name>
</gene>
<dbReference type="Pfam" id="PF07238">
    <property type="entry name" value="PilZ"/>
    <property type="match status" value="1"/>
</dbReference>
<protein>
    <submittedName>
        <fullName evidence="2">PilZ domain-containing protein</fullName>
    </submittedName>
</protein>
<dbReference type="GO" id="GO:0035438">
    <property type="term" value="F:cyclic-di-GMP binding"/>
    <property type="evidence" value="ECO:0007669"/>
    <property type="project" value="InterPro"/>
</dbReference>
<dbReference type="AlphaFoldDB" id="A0A956ND12"/>
<evidence type="ECO:0000313" key="3">
    <source>
        <dbReference type="Proteomes" id="UP000739538"/>
    </source>
</evidence>
<comment type="caution">
    <text evidence="2">The sequence shown here is derived from an EMBL/GenBank/DDBJ whole genome shotgun (WGS) entry which is preliminary data.</text>
</comment>
<dbReference type="Gene3D" id="2.40.10.220">
    <property type="entry name" value="predicted glycosyltransferase like domains"/>
    <property type="match status" value="1"/>
</dbReference>
<dbReference type="InterPro" id="IPR009875">
    <property type="entry name" value="PilZ_domain"/>
</dbReference>
<accession>A0A956ND12</accession>
<sequence>MTPSAAIEAWRSLLSGTSDRPSWRGDTARRRALLPVADELDLLGVSALVDELAGRGRYIAALAVLKMANATIDSSAPLKKLLSELLAITPREADPSDDPVPSEFLGSHRPAIAWSVLERDRLEIVPNDGDFGRNSWVISTGLDRGPSRLDWAFLWGSDTEVAGKLRPAGRRKVTRRKLELTAAIALLGPAGPRQGATRFTAQVTDLTARGAGLVVVDRFDRLYGLQLVGKKLRLSLGIPGRTEPISTIGEICWTEGDETTRSTQMGVRFLDPPAELQEGVAELIDGRRDVQYLWSLVESHVGRRS</sequence>
<name>A0A956ND12_UNCEI</name>
<organism evidence="2 3">
    <name type="scientific">Eiseniibacteriota bacterium</name>
    <dbReference type="NCBI Taxonomy" id="2212470"/>
    <lineage>
        <taxon>Bacteria</taxon>
        <taxon>Candidatus Eiseniibacteriota</taxon>
    </lineage>
</organism>
<dbReference type="Proteomes" id="UP000739538">
    <property type="component" value="Unassembled WGS sequence"/>
</dbReference>
<feature type="domain" description="PilZ" evidence="1">
    <location>
        <begin position="175"/>
        <end position="284"/>
    </location>
</feature>
<evidence type="ECO:0000313" key="2">
    <source>
        <dbReference type="EMBL" id="MCA9756992.1"/>
    </source>
</evidence>
<evidence type="ECO:0000259" key="1">
    <source>
        <dbReference type="Pfam" id="PF07238"/>
    </source>
</evidence>
<proteinExistence type="predicted"/>
<dbReference type="EMBL" id="JAGQHS010000076">
    <property type="protein sequence ID" value="MCA9756992.1"/>
    <property type="molecule type" value="Genomic_DNA"/>
</dbReference>
<reference evidence="2" key="2">
    <citation type="journal article" date="2021" name="Microbiome">
        <title>Successional dynamics and alternative stable states in a saline activated sludge microbial community over 9 years.</title>
        <authorList>
            <person name="Wang Y."/>
            <person name="Ye J."/>
            <person name="Ju F."/>
            <person name="Liu L."/>
            <person name="Boyd J.A."/>
            <person name="Deng Y."/>
            <person name="Parks D.H."/>
            <person name="Jiang X."/>
            <person name="Yin X."/>
            <person name="Woodcroft B.J."/>
            <person name="Tyson G.W."/>
            <person name="Hugenholtz P."/>
            <person name="Polz M.F."/>
            <person name="Zhang T."/>
        </authorList>
    </citation>
    <scope>NUCLEOTIDE SEQUENCE</scope>
    <source>
        <strain evidence="2">HKST-UBA02</strain>
    </source>
</reference>
<reference evidence="2" key="1">
    <citation type="submission" date="2020-04" db="EMBL/GenBank/DDBJ databases">
        <authorList>
            <person name="Zhang T."/>
        </authorList>
    </citation>
    <scope>NUCLEOTIDE SEQUENCE</scope>
    <source>
        <strain evidence="2">HKST-UBA02</strain>
    </source>
</reference>